<dbReference type="InterPro" id="IPR035983">
    <property type="entry name" value="Hect_E3_ubiquitin_ligase"/>
</dbReference>
<feature type="domain" description="WWE" evidence="17">
    <location>
        <begin position="437"/>
        <end position="514"/>
    </location>
</feature>
<dbReference type="GO" id="GO:0005654">
    <property type="term" value="C:nucleoplasm"/>
    <property type="evidence" value="ECO:0007669"/>
    <property type="project" value="UniProtKB-SubCell"/>
</dbReference>
<evidence type="ECO:0000259" key="17">
    <source>
        <dbReference type="PROSITE" id="PS50918"/>
    </source>
</evidence>
<dbReference type="Proteomes" id="UP000006671">
    <property type="component" value="Unassembled WGS sequence"/>
</dbReference>
<dbReference type="GeneID" id="8848998"/>
<dbReference type="Gene3D" id="3.90.1750.10">
    <property type="entry name" value="Hect, E3 ligase catalytic domains"/>
    <property type="match status" value="1"/>
</dbReference>
<keyword evidence="6" id="KW-0597">Phosphoprotein</keyword>
<organism evidence="19">
    <name type="scientific">Naegleria gruberi</name>
    <name type="common">Amoeba</name>
    <dbReference type="NCBI Taxonomy" id="5762"/>
    <lineage>
        <taxon>Eukaryota</taxon>
        <taxon>Discoba</taxon>
        <taxon>Heterolobosea</taxon>
        <taxon>Tetramitia</taxon>
        <taxon>Eutetramitia</taxon>
        <taxon>Vahlkampfiidae</taxon>
        <taxon>Naegleria</taxon>
    </lineage>
</organism>
<gene>
    <name evidence="18" type="ORF">NAEGRDRAFT_64753</name>
</gene>
<dbReference type="KEGG" id="ngr:NAEGRDRAFT_64753"/>
<dbReference type="PANTHER" id="PTHR45670">
    <property type="entry name" value="E3 UBIQUITIN-PROTEIN LIGASE TRIP12"/>
    <property type="match status" value="1"/>
</dbReference>
<evidence type="ECO:0000256" key="8">
    <source>
        <dbReference type="ARBA" id="ARBA00022763"/>
    </source>
</evidence>
<evidence type="ECO:0000256" key="13">
    <source>
        <dbReference type="ARBA" id="ARBA00032457"/>
    </source>
</evidence>
<protein>
    <recommendedName>
        <fullName evidence="5">E3 ubiquitin-protein ligase TRIP12</fullName>
        <ecNumber evidence="4">2.3.2.26</ecNumber>
    </recommendedName>
    <alternativeName>
        <fullName evidence="12">HECT-type E3 ubiquitin transferase TRIP12</fullName>
    </alternativeName>
    <alternativeName>
        <fullName evidence="13">Thyroid receptor-interacting protein 12</fullName>
    </alternativeName>
</protein>
<dbReference type="GO" id="GO:0000209">
    <property type="term" value="P:protein polyubiquitination"/>
    <property type="evidence" value="ECO:0007669"/>
    <property type="project" value="TreeGrafter"/>
</dbReference>
<name>D2V7D1_NAEGR</name>
<reference evidence="18 19" key="1">
    <citation type="journal article" date="2010" name="Cell">
        <title>The genome of Naegleria gruberi illuminates early eukaryotic versatility.</title>
        <authorList>
            <person name="Fritz-Laylin L.K."/>
            <person name="Prochnik S.E."/>
            <person name="Ginger M.L."/>
            <person name="Dacks J.B."/>
            <person name="Carpenter M.L."/>
            <person name="Field M.C."/>
            <person name="Kuo A."/>
            <person name="Paredez A."/>
            <person name="Chapman J."/>
            <person name="Pham J."/>
            <person name="Shu S."/>
            <person name="Neupane R."/>
            <person name="Cipriano M."/>
            <person name="Mancuso J."/>
            <person name="Tu H."/>
            <person name="Salamov A."/>
            <person name="Lindquist E."/>
            <person name="Shapiro H."/>
            <person name="Lucas S."/>
            <person name="Grigoriev I.V."/>
            <person name="Cande W.Z."/>
            <person name="Fulton C."/>
            <person name="Rokhsar D.S."/>
            <person name="Dawson S.C."/>
        </authorList>
    </citation>
    <scope>NUCLEOTIDE SEQUENCE [LARGE SCALE GENOMIC DNA]</scope>
    <source>
        <strain evidence="18 19">NEG-M</strain>
    </source>
</reference>
<dbReference type="InterPro" id="IPR000569">
    <property type="entry name" value="HECT_dom"/>
</dbReference>
<dbReference type="Gene3D" id="3.30.2160.10">
    <property type="entry name" value="Hect, E3 ligase catalytic domain"/>
    <property type="match status" value="1"/>
</dbReference>
<evidence type="ECO:0000256" key="2">
    <source>
        <dbReference type="ARBA" id="ARBA00004642"/>
    </source>
</evidence>
<evidence type="ECO:0000256" key="11">
    <source>
        <dbReference type="ARBA" id="ARBA00023242"/>
    </source>
</evidence>
<dbReference type="EC" id="2.3.2.26" evidence="4"/>
<dbReference type="OrthoDB" id="423283at2759"/>
<dbReference type="Gene3D" id="1.25.10.10">
    <property type="entry name" value="Leucine-rich Repeat Variant"/>
    <property type="match status" value="1"/>
</dbReference>
<dbReference type="GO" id="GO:0006281">
    <property type="term" value="P:DNA repair"/>
    <property type="evidence" value="ECO:0007669"/>
    <property type="project" value="UniProtKB-KW"/>
</dbReference>
<evidence type="ECO:0000256" key="6">
    <source>
        <dbReference type="ARBA" id="ARBA00022553"/>
    </source>
</evidence>
<dbReference type="Pfam" id="PF02825">
    <property type="entry name" value="WWE"/>
    <property type="match status" value="1"/>
</dbReference>
<feature type="active site" description="Glycyl thioester intermediate" evidence="14">
    <location>
        <position position="1523"/>
    </location>
</feature>
<dbReference type="InterPro" id="IPR016024">
    <property type="entry name" value="ARM-type_fold"/>
</dbReference>
<evidence type="ECO:0000256" key="9">
    <source>
        <dbReference type="ARBA" id="ARBA00022786"/>
    </source>
</evidence>
<keyword evidence="10" id="KW-0234">DNA repair</keyword>
<dbReference type="InterPro" id="IPR045322">
    <property type="entry name" value="HECTD1/TRIP12-like"/>
</dbReference>
<dbReference type="InterPro" id="IPR037197">
    <property type="entry name" value="WWE_dom_sf"/>
</dbReference>
<evidence type="ECO:0000256" key="3">
    <source>
        <dbReference type="ARBA" id="ARBA00006331"/>
    </source>
</evidence>
<evidence type="ECO:0000313" key="19">
    <source>
        <dbReference type="Proteomes" id="UP000006671"/>
    </source>
</evidence>
<dbReference type="VEuPathDB" id="AmoebaDB:NAEGRDRAFT_64753"/>
<dbReference type="eggNOG" id="KOG0170">
    <property type="taxonomic scope" value="Eukaryota"/>
</dbReference>
<dbReference type="PROSITE" id="PS50237">
    <property type="entry name" value="HECT"/>
    <property type="match status" value="1"/>
</dbReference>
<dbReference type="SUPFAM" id="SSF56204">
    <property type="entry name" value="Hect, E3 ligase catalytic domain"/>
    <property type="match status" value="1"/>
</dbReference>
<keyword evidence="11" id="KW-0539">Nucleus</keyword>
<feature type="compositionally biased region" description="Low complexity" evidence="15">
    <location>
        <begin position="574"/>
        <end position="598"/>
    </location>
</feature>
<feature type="domain" description="HECT" evidence="16">
    <location>
        <begin position="1198"/>
        <end position="1556"/>
    </location>
</feature>
<dbReference type="InterPro" id="IPR004170">
    <property type="entry name" value="WWE_dom"/>
</dbReference>
<comment type="subcellular location">
    <subcellularLocation>
        <location evidence="2">Nucleus</location>
        <location evidence="2">Nucleoplasm</location>
    </subcellularLocation>
</comment>
<sequence length="1556" mass="175919">MYEDYDEGFGSMSLSSSDFQNLSTDQEKINSLNELCTFLCIGMEDFIQGFDVYGWSSVLIPLLKEKVTSVKSLESQLSEGSSDVSEIQNGWNQTREIVTLILRALGIVLEMVPRSVPTVLSYHPIESLLELLKQFSKSSKKDEEEHSNSLRATDLFGEFVNESMLEEILKCFDKISIEEPTALFNTVSSNDNDDHENASGSSEAGFIGILLNCLDSPMFSSRIKQSALKTICNLFRKMRVKEDFSTFIEQAGALDALIRQINIVTSHSILSNASGDVNSTRQSLQTFKIICDTFAYIIERSRFQKGTLKSKKSKESKSNSSIIETVASQVANTSMLTQMLEKLSEATDTISHASATISRYIVSTLHLYSDASPKVLNEMVNPNHSGRSLFLSLKKWIDPQQQDYVISGNNEKVMESFNLLQDSILYFLSNLFPEVDDSKVIAQYIYGATKYYWEDDYHNLNEYDETANAELEKYYREGHVDSQFTIYIAGRAYKIDLLELKQYSSTNLMRNIKRDPIPCSFSRDVCMLIGGSTTTSSESAHGKESPTSKTPESPTKKEGFFTRFFKKQKPNESTPTTPTTPQSVIGSRSKSSSTKPTLTKSKDKFIKLNTFSKLDTENKKLISEYALEELLEPLIALSTNEFYRKDCLNIICKILNSFVNSHQKSSSKIPTRSVQILAKYAIKTLNQYSHHKMDVDDTSSAGSSEDTDSSPMYLTMSAQEFSNATRLDSIVITNCLHIIHSLLKLDSGFDSVKKIILREGVISTLTELINSSKDSQSEPIETSISRLIQSNSQAILDNYFSDKLHYNHTSEEENKLHSICSSLKKNLIDSEIMQELANILNQSTISSYSFEQSNFVTSFTNALISAFDFSVEDLEKYIVRNRDVLSNLVELLHSLIDKLAQSSFKISDISITEATVKKFASGVVLNIKPTNSTHDWKGSLKAEPLITIKTIENFIASKIDLQGKQIQISIDGNLCDEPSLTLFETVLNEKKLSLCEESVILELFSKEYEISYKFVDKTHKLKEFLKENSHQNTHPTKSPFNEKLLLWIKQFTADMKSHSQELTNCLILLKVLFELNRKNNNIIDPSNFQNLQVASKFIIQQNKDSYFIGLVLAMISGTLPSWMYNIATHCGTFLLPLSTRRNFFFKWSGVTLHPSSILQSQCGAVGDSNDTRIGRKKSEKVKIMDREKIVEQTLSQIKPQNFSSKSILEFEYENEVGTGLGPTRAFFDLLSRELQKKQHCLWMNQSSDDSDYVKTAYGIFPELVSENSFEHLSGEKQFMYSLVGSLIGKAIEDGRLLDLECNLNMIDMIISNSPCQLNDYSSINPTLFTSITSIIKYADIKKNIQEGSEEWEKLKSEIDLLSLDFTFGNYKLKPLEEISSDVTIHNIDEYVTCLTNYLCNEGVMEQINCIRFGLREIISNRGLKLLKSFSSDEISLFIKGSDEIWKDKQSLLDCIQCSHGYTINSEPILFLMEWLLSLSASEQKLFLQFVTGCSRIPIDGLKITIVEKTGQNPDNTLPTSNTCFNYLKLPAYTSLQTLKLRMETSIQLGRNTFDLS</sequence>
<dbReference type="GO" id="GO:0043161">
    <property type="term" value="P:proteasome-mediated ubiquitin-dependent protein catabolic process"/>
    <property type="evidence" value="ECO:0007669"/>
    <property type="project" value="TreeGrafter"/>
</dbReference>
<dbReference type="Pfam" id="PF00632">
    <property type="entry name" value="HECT"/>
    <property type="match status" value="1"/>
</dbReference>
<evidence type="ECO:0000256" key="1">
    <source>
        <dbReference type="ARBA" id="ARBA00000885"/>
    </source>
</evidence>
<evidence type="ECO:0000256" key="12">
    <source>
        <dbReference type="ARBA" id="ARBA00030738"/>
    </source>
</evidence>
<evidence type="ECO:0000256" key="14">
    <source>
        <dbReference type="PROSITE-ProRule" id="PRU00104"/>
    </source>
</evidence>
<evidence type="ECO:0000256" key="10">
    <source>
        <dbReference type="ARBA" id="ARBA00023204"/>
    </source>
</evidence>
<dbReference type="OMA" id="CTFLCIG"/>
<dbReference type="EMBL" id="GG738855">
    <property type="protein sequence ID" value="EFC47354.1"/>
    <property type="molecule type" value="Genomic_DNA"/>
</dbReference>
<dbReference type="SUPFAM" id="SSF48371">
    <property type="entry name" value="ARM repeat"/>
    <property type="match status" value="1"/>
</dbReference>
<comment type="catalytic activity">
    <reaction evidence="1">
        <text>S-ubiquitinyl-[E2 ubiquitin-conjugating enzyme]-L-cysteine + [acceptor protein]-L-lysine = [E2 ubiquitin-conjugating enzyme]-L-cysteine + N(6)-ubiquitinyl-[acceptor protein]-L-lysine.</text>
        <dbReference type="EC" id="2.3.2.26"/>
    </reaction>
</comment>
<evidence type="ECO:0000256" key="5">
    <source>
        <dbReference type="ARBA" id="ARBA00018006"/>
    </source>
</evidence>
<dbReference type="RefSeq" id="XP_002680098.1">
    <property type="nucleotide sequence ID" value="XM_002680052.1"/>
</dbReference>
<evidence type="ECO:0000256" key="4">
    <source>
        <dbReference type="ARBA" id="ARBA00012485"/>
    </source>
</evidence>
<proteinExistence type="inferred from homology"/>
<evidence type="ECO:0000313" key="18">
    <source>
        <dbReference type="EMBL" id="EFC47354.1"/>
    </source>
</evidence>
<dbReference type="PANTHER" id="PTHR45670:SF1">
    <property type="entry name" value="E3 UBIQUITIN-PROTEIN LIGASE HECTD1"/>
    <property type="match status" value="1"/>
</dbReference>
<dbReference type="InterPro" id="IPR011989">
    <property type="entry name" value="ARM-like"/>
</dbReference>
<keyword evidence="7" id="KW-0808">Transferase</keyword>
<evidence type="ECO:0000259" key="16">
    <source>
        <dbReference type="PROSITE" id="PS50237"/>
    </source>
</evidence>
<dbReference type="STRING" id="5762.D2V7D1"/>
<dbReference type="Gene3D" id="3.30.720.50">
    <property type="match status" value="1"/>
</dbReference>
<keyword evidence="19" id="KW-1185">Reference proteome</keyword>
<evidence type="ECO:0000256" key="15">
    <source>
        <dbReference type="SAM" id="MobiDB-lite"/>
    </source>
</evidence>
<comment type="similarity">
    <text evidence="3">Belongs to the UPL family. K-HECT subfamily.</text>
</comment>
<evidence type="ECO:0000256" key="7">
    <source>
        <dbReference type="ARBA" id="ARBA00022679"/>
    </source>
</evidence>
<accession>D2V7D1</accession>
<dbReference type="PROSITE" id="PS50918">
    <property type="entry name" value="WWE"/>
    <property type="match status" value="1"/>
</dbReference>
<dbReference type="GO" id="GO:0061630">
    <property type="term" value="F:ubiquitin protein ligase activity"/>
    <property type="evidence" value="ECO:0007669"/>
    <property type="project" value="UniProtKB-EC"/>
</dbReference>
<feature type="region of interest" description="Disordered" evidence="15">
    <location>
        <begin position="533"/>
        <end position="598"/>
    </location>
</feature>
<dbReference type="Gene3D" id="3.30.2410.10">
    <property type="entry name" value="Hect, E3 ligase catalytic domain"/>
    <property type="match status" value="1"/>
</dbReference>
<dbReference type="InParanoid" id="D2V7D1"/>
<keyword evidence="9 14" id="KW-0833">Ubl conjugation pathway</keyword>
<keyword evidence="8" id="KW-0227">DNA damage</keyword>
<dbReference type="SMART" id="SM00119">
    <property type="entry name" value="HECTc"/>
    <property type="match status" value="1"/>
</dbReference>
<dbReference type="SUPFAM" id="SSF117839">
    <property type="entry name" value="WWE domain"/>
    <property type="match status" value="1"/>
</dbReference>